<evidence type="ECO:0000313" key="4">
    <source>
        <dbReference type="Proteomes" id="UP000637239"/>
    </source>
</evidence>
<dbReference type="AlphaFoldDB" id="A0A7R7ZJN5"/>
<dbReference type="EMBL" id="AP024421">
    <property type="protein sequence ID" value="BCR90115.1"/>
    <property type="molecule type" value="Genomic_DNA"/>
</dbReference>
<dbReference type="EMBL" id="AP024419">
    <property type="protein sequence ID" value="BCR88801.1"/>
    <property type="molecule type" value="Genomic_DNA"/>
</dbReference>
<proteinExistence type="predicted"/>
<name>A0A7R7ZJN5_ASPCH</name>
<dbReference type="Proteomes" id="UP000637239">
    <property type="component" value="Chromosome 2"/>
</dbReference>
<dbReference type="Proteomes" id="UP000637239">
    <property type="component" value="Chromosome 4"/>
</dbReference>
<evidence type="ECO:0000313" key="2">
    <source>
        <dbReference type="EMBL" id="BCR88801.1"/>
    </source>
</evidence>
<evidence type="ECO:0000313" key="1">
    <source>
        <dbReference type="EMBL" id="BCR84543.1"/>
    </source>
</evidence>
<dbReference type="RefSeq" id="XP_043133065.1">
    <property type="nucleotide sequence ID" value="XM_043284255.1"/>
</dbReference>
<dbReference type="GeneID" id="66978902"/>
<organism evidence="1 4">
    <name type="scientific">Aspergillus chevalieri</name>
    <name type="common">Eurotium chevalieri</name>
    <dbReference type="NCBI Taxonomy" id="182096"/>
    <lineage>
        <taxon>Eukaryota</taxon>
        <taxon>Fungi</taxon>
        <taxon>Dikarya</taxon>
        <taxon>Ascomycota</taxon>
        <taxon>Pezizomycotina</taxon>
        <taxon>Eurotiomycetes</taxon>
        <taxon>Eurotiomycetidae</taxon>
        <taxon>Eurotiales</taxon>
        <taxon>Aspergillaceae</taxon>
        <taxon>Aspergillus</taxon>
        <taxon>Aspergillus subgen. Aspergillus</taxon>
    </lineage>
</organism>
<evidence type="ECO:0000313" key="3">
    <source>
        <dbReference type="EMBL" id="BCR90115.1"/>
    </source>
</evidence>
<dbReference type="EMBL" id="AP024417">
    <property type="protein sequence ID" value="BCR84543.1"/>
    <property type="molecule type" value="Genomic_DNA"/>
</dbReference>
<accession>A0A7R7ZJN5</accession>
<dbReference type="KEGG" id="ache:ACHE_20001A"/>
<keyword evidence="4" id="KW-1185">Reference proteome</keyword>
<reference evidence="1" key="2">
    <citation type="submission" date="2021-02" db="EMBL/GenBank/DDBJ databases">
        <title>Aspergillus chevalieri M1 genome sequence.</title>
        <authorList>
            <person name="Kadooka C."/>
            <person name="Mori K."/>
            <person name="Futagami T."/>
        </authorList>
    </citation>
    <scope>NUCLEOTIDE SEQUENCE</scope>
    <source>
        <strain evidence="1">M1</strain>
    </source>
</reference>
<reference evidence="1" key="1">
    <citation type="submission" date="2021-01" db="EMBL/GenBank/DDBJ databases">
        <authorList>
            <consortium name="Aspergillus chevalieri M1 genome sequencing consortium"/>
            <person name="Kazuki M."/>
            <person name="Futagami T."/>
        </authorList>
    </citation>
    <scope>NUCLEOTIDE SEQUENCE</scope>
    <source>
        <strain evidence="1">M1</strain>
    </source>
</reference>
<gene>
    <name evidence="1" type="ORF">ACHE_20001A</name>
    <name evidence="2" type="ORF">ACHE_41365S</name>
    <name evidence="3" type="ORF">ACHE_60001A</name>
</gene>
<sequence length="55" mass="5584">MGGWWMGMVDGDGSEAVGQVWRQGLDGFGVDVEDDSGVVGFVGEEHGAAAWVGGG</sequence>
<protein>
    <submittedName>
        <fullName evidence="1">Uncharacterized protein</fullName>
    </submittedName>
</protein>
<dbReference type="Proteomes" id="UP000637239">
    <property type="component" value="Chromosome 6"/>
</dbReference>